<dbReference type="STRING" id="1561998.A0A1I7SZB4"/>
<feature type="domain" description="SPK" evidence="2">
    <location>
        <begin position="279"/>
        <end position="389"/>
    </location>
</feature>
<keyword evidence="3" id="KW-1185">Reference proteome</keyword>
<evidence type="ECO:0000256" key="1">
    <source>
        <dbReference type="SAM" id="MobiDB-lite"/>
    </source>
</evidence>
<feature type="compositionally biased region" description="Basic and acidic residues" evidence="1">
    <location>
        <begin position="216"/>
        <end position="226"/>
    </location>
</feature>
<feature type="region of interest" description="Disordered" evidence="1">
    <location>
        <begin position="541"/>
        <end position="561"/>
    </location>
</feature>
<reference evidence="4" key="1">
    <citation type="submission" date="2016-11" db="UniProtKB">
        <authorList>
            <consortium name="WormBaseParasite"/>
        </authorList>
    </citation>
    <scope>IDENTIFICATION</scope>
</reference>
<feature type="compositionally biased region" description="Polar residues" evidence="1">
    <location>
        <begin position="228"/>
        <end position="248"/>
    </location>
</feature>
<dbReference type="Pfam" id="PF04435">
    <property type="entry name" value="SPK"/>
    <property type="match status" value="3"/>
</dbReference>
<name>A0A1I7SZB4_9PELO</name>
<feature type="compositionally biased region" description="Basic and acidic residues" evidence="1">
    <location>
        <begin position="550"/>
        <end position="561"/>
    </location>
</feature>
<evidence type="ECO:0000313" key="4">
    <source>
        <dbReference type="WBParaSite" id="Csp11.Scaffold408.g962.t1"/>
    </source>
</evidence>
<feature type="compositionally biased region" description="Polar residues" evidence="1">
    <location>
        <begin position="124"/>
        <end position="135"/>
    </location>
</feature>
<dbReference type="AlphaFoldDB" id="A0A1I7SZB4"/>
<dbReference type="SMART" id="SM00583">
    <property type="entry name" value="SPK"/>
    <property type="match status" value="3"/>
</dbReference>
<proteinExistence type="predicted"/>
<accession>A0A1I7SZB4</accession>
<dbReference type="Proteomes" id="UP000095282">
    <property type="component" value="Unplaced"/>
</dbReference>
<protein>
    <submittedName>
        <fullName evidence="4">SPK domain-containing protein</fullName>
    </submittedName>
</protein>
<dbReference type="PANTHER" id="PTHR23362">
    <property type="entry name" value="L-PLASTIN-RELATED"/>
    <property type="match status" value="1"/>
</dbReference>
<feature type="domain" description="SPK" evidence="2">
    <location>
        <begin position="436"/>
        <end position="541"/>
    </location>
</feature>
<feature type="region of interest" description="Disordered" evidence="1">
    <location>
        <begin position="121"/>
        <end position="181"/>
    </location>
</feature>
<dbReference type="PANTHER" id="PTHR23362:SF8">
    <property type="entry name" value="SPK DOMAIN-CONTAINING PROTEIN"/>
    <property type="match status" value="1"/>
</dbReference>
<evidence type="ECO:0000313" key="3">
    <source>
        <dbReference type="Proteomes" id="UP000095282"/>
    </source>
</evidence>
<dbReference type="WBParaSite" id="Csp11.Scaffold408.g962.t1">
    <property type="protein sequence ID" value="Csp11.Scaffold408.g962.t1"/>
    <property type="gene ID" value="Csp11.Scaffold408.g962"/>
</dbReference>
<evidence type="ECO:0000259" key="2">
    <source>
        <dbReference type="SMART" id="SM00583"/>
    </source>
</evidence>
<organism evidence="3 4">
    <name type="scientific">Caenorhabditis tropicalis</name>
    <dbReference type="NCBI Taxonomy" id="1561998"/>
    <lineage>
        <taxon>Eukaryota</taxon>
        <taxon>Metazoa</taxon>
        <taxon>Ecdysozoa</taxon>
        <taxon>Nematoda</taxon>
        <taxon>Chromadorea</taxon>
        <taxon>Rhabditida</taxon>
        <taxon>Rhabditina</taxon>
        <taxon>Rhabditomorpha</taxon>
        <taxon>Rhabditoidea</taxon>
        <taxon>Rhabditidae</taxon>
        <taxon>Peloderinae</taxon>
        <taxon>Caenorhabditis</taxon>
    </lineage>
</organism>
<feature type="domain" description="SPK" evidence="2">
    <location>
        <begin position="4"/>
        <end position="78"/>
    </location>
</feature>
<sequence>MSYEAVDALRIKVPKIGFRIHELTDLDTQSKVRILFALRTPVTRNFLEEIRKEATVQIDAKKRIIMYKANDGNLILKEGFDKEQPIVVDDESDDEFAEITRSGRKSKKRYLDEDFIYYPRTPSKRNCTPRKSSPSGLREVKMEPLDEDDFVDDHSVKSEDNSDVDVETNTNIPATPPRTQVKLGEERNIVLKKEVSEKYKIRAPTPMKAKFQMNRGQKEENERDSSSDDTPPSINQYTPKTLKNRSSVPPTPSKIIPVDDHIKLLETLQNVLTVLEFPIKSDLFKFISEKCESATSPLILATLCKELMEKSQSATGFETWKTRVRAYRKMIHNLDSLDTNTKIKRLFALSVPVDSDFLEILRERATVEVDGQNRITKYTANDGSLKLEGIHSIDRRSQSIRKSIENTLNSIEQKSETKATGSDNKSDDVANVYERQMAKLIKFAAEQCENAKSPLVLAKLFKDFKRTGCSVKAKVLESRLWRYRQTIHKMKNSETKVKQLFGLSVPLNEELLNELRETVEVDSKGRIIKYASNDLRLILQGNHGKGGTKPAEHDESSGDHC</sequence>
<feature type="region of interest" description="Disordered" evidence="1">
    <location>
        <begin position="204"/>
        <end position="253"/>
    </location>
</feature>
<dbReference type="InterPro" id="IPR053315">
    <property type="entry name" value="Peptidase_C14A"/>
</dbReference>
<dbReference type="InterPro" id="IPR006570">
    <property type="entry name" value="SPK_dom"/>
</dbReference>